<feature type="compositionally biased region" description="Polar residues" evidence="1">
    <location>
        <begin position="19"/>
        <end position="29"/>
    </location>
</feature>
<accession>A0A6A6YKV3</accession>
<organism evidence="3">
    <name type="scientific">Mytilinidion resinicola</name>
    <dbReference type="NCBI Taxonomy" id="574789"/>
    <lineage>
        <taxon>Eukaryota</taxon>
        <taxon>Fungi</taxon>
        <taxon>Dikarya</taxon>
        <taxon>Ascomycota</taxon>
        <taxon>Pezizomycotina</taxon>
        <taxon>Dothideomycetes</taxon>
        <taxon>Pleosporomycetidae</taxon>
        <taxon>Mytilinidiales</taxon>
        <taxon>Mytilinidiaceae</taxon>
        <taxon>Mytilinidion</taxon>
    </lineage>
</organism>
<keyword evidence="4" id="KW-1185">Reference proteome</keyword>
<dbReference type="Proteomes" id="UP000504636">
    <property type="component" value="Unplaced"/>
</dbReference>
<reference evidence="5" key="3">
    <citation type="submission" date="2025-04" db="UniProtKB">
        <authorList>
            <consortium name="RefSeq"/>
        </authorList>
    </citation>
    <scope>IDENTIFICATION</scope>
    <source>
        <strain evidence="5">CBS 304.34</strain>
    </source>
</reference>
<feature type="region of interest" description="Disordered" evidence="1">
    <location>
        <begin position="1"/>
        <end position="69"/>
    </location>
</feature>
<evidence type="ECO:0000256" key="1">
    <source>
        <dbReference type="SAM" id="MobiDB-lite"/>
    </source>
</evidence>
<evidence type="ECO:0000313" key="4">
    <source>
        <dbReference type="Proteomes" id="UP000504636"/>
    </source>
</evidence>
<feature type="domain" description="Stu2 C-terminal segment" evidence="2">
    <location>
        <begin position="219"/>
        <end position="241"/>
    </location>
</feature>
<feature type="compositionally biased region" description="Low complexity" evidence="1">
    <location>
        <begin position="177"/>
        <end position="187"/>
    </location>
</feature>
<dbReference type="RefSeq" id="XP_033576147.1">
    <property type="nucleotide sequence ID" value="XM_033720196.1"/>
</dbReference>
<name>A0A6A6YKV3_9PEZI</name>
<dbReference type="EMBL" id="MU003702">
    <property type="protein sequence ID" value="KAF2809183.1"/>
    <property type="molecule type" value="Genomic_DNA"/>
</dbReference>
<feature type="region of interest" description="Disordered" evidence="1">
    <location>
        <begin position="102"/>
        <end position="222"/>
    </location>
</feature>
<gene>
    <name evidence="3 5" type="ORF">BDZ99DRAFT_463981</name>
</gene>
<dbReference type="Pfam" id="PF21042">
    <property type="entry name" value="Stu2_CTS"/>
    <property type="match status" value="1"/>
</dbReference>
<feature type="compositionally biased region" description="Polar residues" evidence="1">
    <location>
        <begin position="57"/>
        <end position="69"/>
    </location>
</feature>
<dbReference type="InterPro" id="IPR048492">
    <property type="entry name" value="Stu2_CTS"/>
</dbReference>
<evidence type="ECO:0000313" key="3">
    <source>
        <dbReference type="EMBL" id="KAF2809183.1"/>
    </source>
</evidence>
<sequence length="245" mass="27196">MGSTITLPPPGPVRRTKPATGSTIPLQRSESLRLPEPATGSTTPLQRSKPLRRSEPATGSTARFQLSETIRAAGSTTLLPRELESGHAQDQLLMTEEEAIRKARREQRRVAREREEARRRVDEEEARRRGEEEEARRRVEEEEESTRRAEAEAAGQARTGKGHDKCVKRDGLDDANQRNARNSASSNKTIPGYLERGPENPPGRMNLTDAVGGATSGADSWKRAEEVTQRLKARIELMKAKQGLC</sequence>
<dbReference type="AlphaFoldDB" id="A0A6A6YKV3"/>
<feature type="compositionally biased region" description="Basic and acidic residues" evidence="1">
    <location>
        <begin position="161"/>
        <end position="176"/>
    </location>
</feature>
<dbReference type="GeneID" id="54461089"/>
<proteinExistence type="predicted"/>
<evidence type="ECO:0000313" key="5">
    <source>
        <dbReference type="RefSeq" id="XP_033576147.1"/>
    </source>
</evidence>
<protein>
    <recommendedName>
        <fullName evidence="2">Stu2 C-terminal segment domain-containing protein</fullName>
    </recommendedName>
</protein>
<evidence type="ECO:0000259" key="2">
    <source>
        <dbReference type="Pfam" id="PF21042"/>
    </source>
</evidence>
<dbReference type="OrthoDB" id="5429409at2759"/>
<reference evidence="5" key="2">
    <citation type="submission" date="2020-04" db="EMBL/GenBank/DDBJ databases">
        <authorList>
            <consortium name="NCBI Genome Project"/>
        </authorList>
    </citation>
    <scope>NUCLEOTIDE SEQUENCE</scope>
    <source>
        <strain evidence="5">CBS 304.34</strain>
    </source>
</reference>
<feature type="compositionally biased region" description="Basic and acidic residues" evidence="1">
    <location>
        <begin position="108"/>
        <end position="151"/>
    </location>
</feature>
<reference evidence="3 5" key="1">
    <citation type="journal article" date="2020" name="Stud. Mycol.">
        <title>101 Dothideomycetes genomes: a test case for predicting lifestyles and emergence of pathogens.</title>
        <authorList>
            <person name="Haridas S."/>
            <person name="Albert R."/>
            <person name="Binder M."/>
            <person name="Bloem J."/>
            <person name="Labutti K."/>
            <person name="Salamov A."/>
            <person name="Andreopoulos B."/>
            <person name="Baker S."/>
            <person name="Barry K."/>
            <person name="Bills G."/>
            <person name="Bluhm B."/>
            <person name="Cannon C."/>
            <person name="Castanera R."/>
            <person name="Culley D."/>
            <person name="Daum C."/>
            <person name="Ezra D."/>
            <person name="Gonzalez J."/>
            <person name="Henrissat B."/>
            <person name="Kuo A."/>
            <person name="Liang C."/>
            <person name="Lipzen A."/>
            <person name="Lutzoni F."/>
            <person name="Magnuson J."/>
            <person name="Mondo S."/>
            <person name="Nolan M."/>
            <person name="Ohm R."/>
            <person name="Pangilinan J."/>
            <person name="Park H.-J."/>
            <person name="Ramirez L."/>
            <person name="Alfaro M."/>
            <person name="Sun H."/>
            <person name="Tritt A."/>
            <person name="Yoshinaga Y."/>
            <person name="Zwiers L.-H."/>
            <person name="Turgeon B."/>
            <person name="Goodwin S."/>
            <person name="Spatafora J."/>
            <person name="Crous P."/>
            <person name="Grigoriev I."/>
        </authorList>
    </citation>
    <scope>NUCLEOTIDE SEQUENCE</scope>
    <source>
        <strain evidence="3 5">CBS 304.34</strain>
    </source>
</reference>